<evidence type="ECO:0000256" key="3">
    <source>
        <dbReference type="ARBA" id="ARBA00022801"/>
    </source>
</evidence>
<evidence type="ECO:0000256" key="4">
    <source>
        <dbReference type="ARBA" id="ARBA00022807"/>
    </source>
</evidence>
<reference evidence="7 8" key="1">
    <citation type="submission" date="2020-08" db="EMBL/GenBank/DDBJ databases">
        <title>Sequencing the genomes of 1000 actinobacteria strains.</title>
        <authorList>
            <person name="Klenk H.-P."/>
        </authorList>
    </citation>
    <scope>NUCLEOTIDE SEQUENCE [LARGE SCALE GENOMIC DNA]</scope>
    <source>
        <strain evidence="7 8">DSM 105369</strain>
    </source>
</reference>
<feature type="compositionally biased region" description="Low complexity" evidence="5">
    <location>
        <begin position="115"/>
        <end position="145"/>
    </location>
</feature>
<feature type="region of interest" description="Disordered" evidence="5">
    <location>
        <begin position="115"/>
        <end position="160"/>
    </location>
</feature>
<comment type="caution">
    <text evidence="7">The sequence shown here is derived from an EMBL/GenBank/DDBJ whole genome shotgun (WGS) entry which is preliminary data.</text>
</comment>
<feature type="domain" description="NlpC/P60" evidence="6">
    <location>
        <begin position="158"/>
        <end position="271"/>
    </location>
</feature>
<dbReference type="InterPro" id="IPR051202">
    <property type="entry name" value="Peptidase_C40"/>
</dbReference>
<dbReference type="InterPro" id="IPR038765">
    <property type="entry name" value="Papain-like_cys_pep_sf"/>
</dbReference>
<dbReference type="Proteomes" id="UP000559182">
    <property type="component" value="Unassembled WGS sequence"/>
</dbReference>
<feature type="compositionally biased region" description="Pro residues" evidence="5">
    <location>
        <begin position="146"/>
        <end position="156"/>
    </location>
</feature>
<evidence type="ECO:0000313" key="8">
    <source>
        <dbReference type="Proteomes" id="UP000559182"/>
    </source>
</evidence>
<keyword evidence="3 7" id="KW-0378">Hydrolase</keyword>
<organism evidence="7 8">
    <name type="scientific">Flexivirga oryzae</name>
    <dbReference type="NCBI Taxonomy" id="1794944"/>
    <lineage>
        <taxon>Bacteria</taxon>
        <taxon>Bacillati</taxon>
        <taxon>Actinomycetota</taxon>
        <taxon>Actinomycetes</taxon>
        <taxon>Micrococcales</taxon>
        <taxon>Dermacoccaceae</taxon>
        <taxon>Flexivirga</taxon>
    </lineage>
</organism>
<proteinExistence type="inferred from homology"/>
<dbReference type="AlphaFoldDB" id="A0A839N4M6"/>
<dbReference type="PANTHER" id="PTHR47053">
    <property type="entry name" value="MUREIN DD-ENDOPEPTIDASE MEPH-RELATED"/>
    <property type="match status" value="1"/>
</dbReference>
<dbReference type="RefSeq" id="WP_183321104.1">
    <property type="nucleotide sequence ID" value="NZ_JACHVQ010000002.1"/>
</dbReference>
<keyword evidence="2" id="KW-0645">Protease</keyword>
<evidence type="ECO:0000256" key="5">
    <source>
        <dbReference type="SAM" id="MobiDB-lite"/>
    </source>
</evidence>
<comment type="similarity">
    <text evidence="1">Belongs to the peptidase C40 family.</text>
</comment>
<evidence type="ECO:0000256" key="1">
    <source>
        <dbReference type="ARBA" id="ARBA00007074"/>
    </source>
</evidence>
<accession>A0A839N4M6</accession>
<name>A0A839N4M6_9MICO</name>
<dbReference type="GO" id="GO:0006508">
    <property type="term" value="P:proteolysis"/>
    <property type="evidence" value="ECO:0007669"/>
    <property type="project" value="UniProtKB-KW"/>
</dbReference>
<keyword evidence="8" id="KW-1185">Reference proteome</keyword>
<dbReference type="Gene3D" id="3.90.1720.10">
    <property type="entry name" value="endopeptidase domain like (from Nostoc punctiforme)"/>
    <property type="match status" value="1"/>
</dbReference>
<dbReference type="PROSITE" id="PS51935">
    <property type="entry name" value="NLPC_P60"/>
    <property type="match status" value="1"/>
</dbReference>
<dbReference type="SUPFAM" id="SSF54001">
    <property type="entry name" value="Cysteine proteinases"/>
    <property type="match status" value="1"/>
</dbReference>
<evidence type="ECO:0000256" key="2">
    <source>
        <dbReference type="ARBA" id="ARBA00022670"/>
    </source>
</evidence>
<dbReference type="EMBL" id="JACHVQ010000002">
    <property type="protein sequence ID" value="MBB2892688.1"/>
    <property type="molecule type" value="Genomic_DNA"/>
</dbReference>
<dbReference type="GO" id="GO:0008234">
    <property type="term" value="F:cysteine-type peptidase activity"/>
    <property type="evidence" value="ECO:0007669"/>
    <property type="project" value="UniProtKB-KW"/>
</dbReference>
<protein>
    <submittedName>
        <fullName evidence="7">Cell wall-associated NlpC family hydrolase</fullName>
    </submittedName>
</protein>
<dbReference type="Pfam" id="PF00877">
    <property type="entry name" value="NLPC_P60"/>
    <property type="match status" value="1"/>
</dbReference>
<dbReference type="InterPro" id="IPR000064">
    <property type="entry name" value="NLP_P60_dom"/>
</dbReference>
<sequence>MSILGPRGRHRAPNKLSTTFNSTARVSATVAVAGGLVASIAAPQAADAATGVASISGASTVGIATQAARARVLAHPLKATQAQEQLGTVSAEPQLASAVEAKTYVVPKKVVRPAVSSVSRSTTRPATTQSQPTQPTQSTQPTEPKATPPTTTPAPTVPASSSGIVSIAERFIGSPYVYGGSSPAGFDCSGFTSYVYGLAGKSIPRTATAQMNAAVRVSSPQPGDLIFFGSGSYAYHVAIYVGNGMMIDANHPGGTVGIRAIYSGVSGYGRI</sequence>
<dbReference type="PANTHER" id="PTHR47053:SF1">
    <property type="entry name" value="MUREIN DD-ENDOPEPTIDASE MEPH-RELATED"/>
    <property type="match status" value="1"/>
</dbReference>
<evidence type="ECO:0000313" key="7">
    <source>
        <dbReference type="EMBL" id="MBB2892688.1"/>
    </source>
</evidence>
<evidence type="ECO:0000259" key="6">
    <source>
        <dbReference type="PROSITE" id="PS51935"/>
    </source>
</evidence>
<gene>
    <name evidence="7" type="ORF">FHU39_002706</name>
</gene>
<keyword evidence="4" id="KW-0788">Thiol protease</keyword>